<keyword evidence="2" id="KW-1185">Reference proteome</keyword>
<gene>
    <name evidence="1" type="ORF">RSOLAG22IIIB_05693</name>
</gene>
<accession>A0A0K6G8R0</accession>
<proteinExistence type="predicted"/>
<organism evidence="1 2">
    <name type="scientific">Rhizoctonia solani</name>
    <dbReference type="NCBI Taxonomy" id="456999"/>
    <lineage>
        <taxon>Eukaryota</taxon>
        <taxon>Fungi</taxon>
        <taxon>Dikarya</taxon>
        <taxon>Basidiomycota</taxon>
        <taxon>Agaricomycotina</taxon>
        <taxon>Agaricomycetes</taxon>
        <taxon>Cantharellales</taxon>
        <taxon>Ceratobasidiaceae</taxon>
        <taxon>Rhizoctonia</taxon>
    </lineage>
</organism>
<evidence type="ECO:0000313" key="2">
    <source>
        <dbReference type="Proteomes" id="UP000044841"/>
    </source>
</evidence>
<protein>
    <submittedName>
        <fullName evidence="1">Uncharacterized protein</fullName>
    </submittedName>
</protein>
<dbReference type="AlphaFoldDB" id="A0A0K6G8R0"/>
<sequence>MADFDEAQAQSQLDELTSHVERAFLELTGTLDSEPEELDEASVDEILDRVERAYGSPGNTAKTSSDLSASNTIAKINAEGKTFSVTTALTSGLSGKAKVWGTLNGRQAYVSKSLPFNFFTVATTDTKGRCVFISTTRHKFTGGVGVGTWS</sequence>
<dbReference type="EMBL" id="CYGV01001489">
    <property type="protein sequence ID" value="CUA74754.1"/>
    <property type="molecule type" value="Genomic_DNA"/>
</dbReference>
<name>A0A0K6G8R0_9AGAM</name>
<dbReference type="Proteomes" id="UP000044841">
    <property type="component" value="Unassembled WGS sequence"/>
</dbReference>
<reference evidence="1 2" key="1">
    <citation type="submission" date="2015-07" db="EMBL/GenBank/DDBJ databases">
        <authorList>
            <person name="Noorani M."/>
        </authorList>
    </citation>
    <scope>NUCLEOTIDE SEQUENCE [LARGE SCALE GENOMIC DNA]</scope>
    <source>
        <strain evidence="1">BBA 69670</strain>
    </source>
</reference>
<evidence type="ECO:0000313" key="1">
    <source>
        <dbReference type="EMBL" id="CUA74754.1"/>
    </source>
</evidence>